<evidence type="ECO:0000256" key="2">
    <source>
        <dbReference type="SAM" id="SignalP"/>
    </source>
</evidence>
<feature type="compositionally biased region" description="Polar residues" evidence="1">
    <location>
        <begin position="101"/>
        <end position="135"/>
    </location>
</feature>
<feature type="region of interest" description="Disordered" evidence="1">
    <location>
        <begin position="182"/>
        <end position="208"/>
    </location>
</feature>
<feature type="region of interest" description="Disordered" evidence="1">
    <location>
        <begin position="73"/>
        <end position="164"/>
    </location>
</feature>
<reference evidence="3 4" key="1">
    <citation type="submission" date="2016-12" db="EMBL/GenBank/DDBJ databases">
        <title>The genomes of Aspergillus section Nigri reveals drivers in fungal speciation.</title>
        <authorList>
            <consortium name="DOE Joint Genome Institute"/>
            <person name="Vesth T.C."/>
            <person name="Nybo J."/>
            <person name="Theobald S."/>
            <person name="Brandl J."/>
            <person name="Frisvad J.C."/>
            <person name="Nielsen K.F."/>
            <person name="Lyhne E.K."/>
            <person name="Kogle M.E."/>
            <person name="Kuo A."/>
            <person name="Riley R."/>
            <person name="Clum A."/>
            <person name="Nolan M."/>
            <person name="Lipzen A."/>
            <person name="Salamov A."/>
            <person name="Henrissat B."/>
            <person name="Wiebenga A."/>
            <person name="De Vries R.P."/>
            <person name="Grigoriev I.V."/>
            <person name="Mortensen U.H."/>
            <person name="Andersen M.R."/>
            <person name="Baker S.E."/>
        </authorList>
    </citation>
    <scope>NUCLEOTIDE SEQUENCE [LARGE SCALE GENOMIC DNA]</scope>
    <source>
        <strain evidence="3 4">JOP 1030-1</strain>
    </source>
</reference>
<sequence length="232" mass="23595">MFSKTLCKFTVLLAMCFLASVTLAVEETFDNTEVMFNAESFVAIPLANDELNARDITIIKTICETSTSVISTTGPVNPPVAVTTGQPSSQSESQIAPPPQLTSVTGTAVQPPVTSNPEGASPTSAPGTTVQSSEQPPVPLTTEAAPIPSSNTQESYSLPYTTSASHSASSVSSTVHSVTHSTTTLTTSTSGTSSAASGTSSTAPPSSAAADLGAMRTALWALAATFAIFVCI</sequence>
<feature type="compositionally biased region" description="Polar residues" evidence="1">
    <location>
        <begin position="148"/>
        <end position="160"/>
    </location>
</feature>
<keyword evidence="2" id="KW-0732">Signal</keyword>
<accession>A0A318Z6M1</accession>
<proteinExistence type="predicted"/>
<evidence type="ECO:0000313" key="3">
    <source>
        <dbReference type="EMBL" id="PYH40423.1"/>
    </source>
</evidence>
<keyword evidence="4" id="KW-1185">Reference proteome</keyword>
<evidence type="ECO:0000256" key="1">
    <source>
        <dbReference type="SAM" id="MobiDB-lite"/>
    </source>
</evidence>
<dbReference type="GeneID" id="37080097"/>
<protein>
    <recommendedName>
        <fullName evidence="5">GPI anchored protein</fullName>
    </recommendedName>
</protein>
<feature type="chain" id="PRO_5016255668" description="GPI anchored protein" evidence="2">
    <location>
        <begin position="25"/>
        <end position="232"/>
    </location>
</feature>
<dbReference type="Proteomes" id="UP000248349">
    <property type="component" value="Unassembled WGS sequence"/>
</dbReference>
<feature type="signal peptide" evidence="2">
    <location>
        <begin position="1"/>
        <end position="24"/>
    </location>
</feature>
<dbReference type="EMBL" id="KZ821286">
    <property type="protein sequence ID" value="PYH40423.1"/>
    <property type="molecule type" value="Genomic_DNA"/>
</dbReference>
<organism evidence="3 4">
    <name type="scientific">Aspergillus saccharolyticus JOP 1030-1</name>
    <dbReference type="NCBI Taxonomy" id="1450539"/>
    <lineage>
        <taxon>Eukaryota</taxon>
        <taxon>Fungi</taxon>
        <taxon>Dikarya</taxon>
        <taxon>Ascomycota</taxon>
        <taxon>Pezizomycotina</taxon>
        <taxon>Eurotiomycetes</taxon>
        <taxon>Eurotiomycetidae</taxon>
        <taxon>Eurotiales</taxon>
        <taxon>Aspergillaceae</taxon>
        <taxon>Aspergillus</taxon>
        <taxon>Aspergillus subgen. Circumdati</taxon>
    </lineage>
</organism>
<dbReference type="AlphaFoldDB" id="A0A318Z6M1"/>
<gene>
    <name evidence="3" type="ORF">BP01DRAFT_410029</name>
</gene>
<feature type="compositionally biased region" description="Polar residues" evidence="1">
    <location>
        <begin position="83"/>
        <end position="94"/>
    </location>
</feature>
<evidence type="ECO:0000313" key="4">
    <source>
        <dbReference type="Proteomes" id="UP000248349"/>
    </source>
</evidence>
<dbReference type="RefSeq" id="XP_025426405.1">
    <property type="nucleotide sequence ID" value="XM_025578868.1"/>
</dbReference>
<evidence type="ECO:0008006" key="5">
    <source>
        <dbReference type="Google" id="ProtNLM"/>
    </source>
</evidence>
<dbReference type="STRING" id="1450539.A0A318Z6M1"/>
<name>A0A318Z6M1_9EURO</name>
<dbReference type="OrthoDB" id="4508763at2759"/>